<dbReference type="RefSeq" id="WP_058289490.1">
    <property type="nucleotide sequence ID" value="NZ_CYSD01000020.1"/>
</dbReference>
<sequence>MLIRYMFKARATHPAFTYHDLDILRAGLARNAERQISSLLLRSNREYFQVLEGPESEVRDLVAKIARDPRVFAFEELLSHPIRQRQFDHAPMDIHMLGQDDHALHRRLSQLDANAPDALKLSVLREVATLLHGKMAAVA</sequence>
<dbReference type="GO" id="GO:0009882">
    <property type="term" value="F:blue light photoreceptor activity"/>
    <property type="evidence" value="ECO:0007669"/>
    <property type="project" value="InterPro"/>
</dbReference>
<dbReference type="EMBL" id="CYSD01000020">
    <property type="protein sequence ID" value="CUH77462.1"/>
    <property type="molecule type" value="Genomic_DNA"/>
</dbReference>
<dbReference type="Proteomes" id="UP000052022">
    <property type="component" value="Unassembled WGS sequence"/>
</dbReference>
<dbReference type="InterPro" id="IPR007024">
    <property type="entry name" value="BLUF_domain"/>
</dbReference>
<protein>
    <submittedName>
        <fullName evidence="2">Blue light-and temperature-regulated antirepressor YcgF</fullName>
    </submittedName>
</protein>
<keyword evidence="3" id="KW-1185">Reference proteome</keyword>
<dbReference type="AlphaFoldDB" id="A0A0P1G6W7"/>
<feature type="domain" description="BLUF" evidence="1">
    <location>
        <begin position="2"/>
        <end position="93"/>
    </location>
</feature>
<evidence type="ECO:0000313" key="3">
    <source>
        <dbReference type="Proteomes" id="UP000052022"/>
    </source>
</evidence>
<reference evidence="2 3" key="1">
    <citation type="submission" date="2015-09" db="EMBL/GenBank/DDBJ databases">
        <authorList>
            <consortium name="Swine Surveillance"/>
        </authorList>
    </citation>
    <scope>NUCLEOTIDE SEQUENCE [LARGE SCALE GENOMIC DNA]</scope>
    <source>
        <strain evidence="2 3">CECT 7557</strain>
    </source>
</reference>
<dbReference type="SMR" id="A0A0P1G6W7"/>
<evidence type="ECO:0000259" key="1">
    <source>
        <dbReference type="PROSITE" id="PS50925"/>
    </source>
</evidence>
<name>A0A0P1G6W7_9RHOB</name>
<dbReference type="Pfam" id="PF04940">
    <property type="entry name" value="BLUF"/>
    <property type="match status" value="1"/>
</dbReference>
<dbReference type="SMART" id="SM01034">
    <property type="entry name" value="BLUF"/>
    <property type="match status" value="1"/>
</dbReference>
<organism evidence="2 3">
    <name type="scientific">Tritonibacter multivorans</name>
    <dbReference type="NCBI Taxonomy" id="928856"/>
    <lineage>
        <taxon>Bacteria</taxon>
        <taxon>Pseudomonadati</taxon>
        <taxon>Pseudomonadota</taxon>
        <taxon>Alphaproteobacteria</taxon>
        <taxon>Rhodobacterales</taxon>
        <taxon>Paracoccaceae</taxon>
        <taxon>Tritonibacter</taxon>
    </lineage>
</organism>
<evidence type="ECO:0000313" key="2">
    <source>
        <dbReference type="EMBL" id="CUH77462.1"/>
    </source>
</evidence>
<dbReference type="PROSITE" id="PS50925">
    <property type="entry name" value="BLUF"/>
    <property type="match status" value="1"/>
</dbReference>
<dbReference type="GO" id="GO:0071949">
    <property type="term" value="F:FAD binding"/>
    <property type="evidence" value="ECO:0007669"/>
    <property type="project" value="InterPro"/>
</dbReference>
<accession>A0A0P1G6W7</accession>
<proteinExistence type="predicted"/>
<dbReference type="Gene3D" id="3.30.70.100">
    <property type="match status" value="1"/>
</dbReference>
<gene>
    <name evidence="2" type="primary">ycgF_1</name>
    <name evidence="2" type="ORF">TRM7557_01385</name>
</gene>
<dbReference type="SUPFAM" id="SSF54975">
    <property type="entry name" value="Acylphosphatase/BLUF domain-like"/>
    <property type="match status" value="1"/>
</dbReference>
<dbReference type="InterPro" id="IPR036046">
    <property type="entry name" value="Acylphosphatase-like_dom_sf"/>
</dbReference>